<keyword evidence="1" id="KW-0677">Repeat</keyword>
<dbReference type="PANTHER" id="PTHR44858:SF1">
    <property type="entry name" value="UDP-N-ACETYLGLUCOSAMINE--PEPTIDE N-ACETYLGLUCOSAMINYLTRANSFERASE SPINDLY-RELATED"/>
    <property type="match status" value="1"/>
</dbReference>
<evidence type="ECO:0000256" key="1">
    <source>
        <dbReference type="ARBA" id="ARBA00022737"/>
    </source>
</evidence>
<evidence type="ECO:0000313" key="3">
    <source>
        <dbReference type="EMBL" id="SFV54046.1"/>
    </source>
</evidence>
<dbReference type="Pfam" id="PF13414">
    <property type="entry name" value="TPR_11"/>
    <property type="match status" value="1"/>
</dbReference>
<dbReference type="SUPFAM" id="SSF52540">
    <property type="entry name" value="P-loop containing nucleoside triphosphate hydrolases"/>
    <property type="match status" value="1"/>
</dbReference>
<dbReference type="InterPro" id="IPR050498">
    <property type="entry name" value="Ycf3"/>
</dbReference>
<dbReference type="AlphaFoldDB" id="A0A1W1BKL7"/>
<dbReference type="InterPro" id="IPR011990">
    <property type="entry name" value="TPR-like_helical_dom_sf"/>
</dbReference>
<dbReference type="PROSITE" id="PS50293">
    <property type="entry name" value="TPR_REGION"/>
    <property type="match status" value="3"/>
</dbReference>
<keyword evidence="2" id="KW-0802">TPR repeat</keyword>
<accession>A0A1W1BKL7</accession>
<proteinExistence type="predicted"/>
<evidence type="ECO:0000256" key="2">
    <source>
        <dbReference type="ARBA" id="ARBA00022803"/>
    </source>
</evidence>
<dbReference type="Pfam" id="PF00515">
    <property type="entry name" value="TPR_1"/>
    <property type="match status" value="1"/>
</dbReference>
<dbReference type="SMART" id="SM00028">
    <property type="entry name" value="TPR"/>
    <property type="match status" value="3"/>
</dbReference>
<dbReference type="InterPro" id="IPR027417">
    <property type="entry name" value="P-loop_NTPase"/>
</dbReference>
<organism evidence="3">
    <name type="scientific">hydrothermal vent metagenome</name>
    <dbReference type="NCBI Taxonomy" id="652676"/>
    <lineage>
        <taxon>unclassified sequences</taxon>
        <taxon>metagenomes</taxon>
        <taxon>ecological metagenomes</taxon>
    </lineage>
</organism>
<reference evidence="3" key="1">
    <citation type="submission" date="2016-10" db="EMBL/GenBank/DDBJ databases">
        <authorList>
            <person name="de Groot N.N."/>
        </authorList>
    </citation>
    <scope>NUCLEOTIDE SEQUENCE</scope>
</reference>
<name>A0A1W1BKL7_9ZZZZ</name>
<sequence>MASPRNQQQIYINREIDSDIKKIIDNQTPKVLFVYGQGGIGKSELLKKNFIYGNKKKMPSVLIDIKDKTTENFVDILLDEDITKIKHCPKFEKIREILLKEPKLLNAIIKSNTDGIESQIEEYDKEWGEYAKVVFDVFRAGAKFFKSRDEEKKKDFLNNPEFVLLSALEEDFKKYGLFMIDTFEKIKANNIKSKINFTDSGEISMRLREKNYRLKDYVEGLIYLLVENSTFIIAGRNSQDELNMDMPIDYTKELSLENFTISNIKELFRLYKKKKGLKLSEPTSKQLRKIKELTKGNALLVNLFLEMAIKYHSWKEFDFKEMQERVKEDDKLGLIFYMTDRILSHLEEHKDIWKLVIPRVLTQDIERLLFKDEEILAKCIDVGLAKEGEEGKDWRRYYLHDEVHSAIVAYYEKNLKGDFSSWHDKEEVKKLHRELIEFYKKHDNIYGVNSKFEICYHTMMLKEGFEERFEVKREEFASFTLGSLGLSSNKKDSICRDWNSITDEEISKYIQNLKNEKDRFIISSELYDELSRALAKGIIDNLEDIEYLATLSKGRFKKDWSVFYTLGIDYDDKKEYDKAIEAYQKAVEINPKKDETYYNMGIAYRKKEEYGKAIEAYQKAVEINPKNDKAYYNIGSAYYLLGEYDDCIKALSQALKINPNDSSDYANLFELQLTQNQPFDQELEAKYIELFQNQKETFIDYEMLKIFQVIANGKDENVESWKQKYEGVGLGGWGFDEFREWIDRFDEGEVKVELQKALGVFEEHRL</sequence>
<dbReference type="Gene3D" id="1.25.40.10">
    <property type="entry name" value="Tetratricopeptide repeat domain"/>
    <property type="match status" value="1"/>
</dbReference>
<dbReference type="SUPFAM" id="SSF48452">
    <property type="entry name" value="TPR-like"/>
    <property type="match status" value="1"/>
</dbReference>
<dbReference type="PANTHER" id="PTHR44858">
    <property type="entry name" value="TETRATRICOPEPTIDE REPEAT PROTEIN 6"/>
    <property type="match status" value="1"/>
</dbReference>
<dbReference type="InterPro" id="IPR019734">
    <property type="entry name" value="TPR_rpt"/>
</dbReference>
<dbReference type="PROSITE" id="PS50005">
    <property type="entry name" value="TPR"/>
    <property type="match status" value="3"/>
</dbReference>
<protein>
    <submittedName>
        <fullName evidence="3">TPR Domain containing protein</fullName>
    </submittedName>
</protein>
<gene>
    <name evidence="3" type="ORF">MNB_SV-12-1530</name>
</gene>
<dbReference type="EMBL" id="FPHE01000051">
    <property type="protein sequence ID" value="SFV54046.1"/>
    <property type="molecule type" value="Genomic_DNA"/>
</dbReference>